<reference evidence="2 3" key="1">
    <citation type="journal article" date="2018" name="Mol. Biol. Evol.">
        <title>Broad Genomic Sampling Reveals a Smut Pathogenic Ancestry of the Fungal Clade Ustilaginomycotina.</title>
        <authorList>
            <person name="Kijpornyongpan T."/>
            <person name="Mondo S.J."/>
            <person name="Barry K."/>
            <person name="Sandor L."/>
            <person name="Lee J."/>
            <person name="Lipzen A."/>
            <person name="Pangilinan J."/>
            <person name="LaButti K."/>
            <person name="Hainaut M."/>
            <person name="Henrissat B."/>
            <person name="Grigoriev I.V."/>
            <person name="Spatafora J.W."/>
            <person name="Aime M.C."/>
        </authorList>
    </citation>
    <scope>NUCLEOTIDE SEQUENCE [LARGE SCALE GENOMIC DNA]</scope>
    <source>
        <strain evidence="2 3">MCA 3882</strain>
    </source>
</reference>
<evidence type="ECO:0000256" key="1">
    <source>
        <dbReference type="SAM" id="MobiDB-lite"/>
    </source>
</evidence>
<evidence type="ECO:0008006" key="4">
    <source>
        <dbReference type="Google" id="ProtNLM"/>
    </source>
</evidence>
<keyword evidence="3" id="KW-1185">Reference proteome</keyword>
<gene>
    <name evidence="2" type="ORF">FA14DRAFT_169625</name>
</gene>
<feature type="compositionally biased region" description="Basic and acidic residues" evidence="1">
    <location>
        <begin position="261"/>
        <end position="271"/>
    </location>
</feature>
<feature type="region of interest" description="Disordered" evidence="1">
    <location>
        <begin position="261"/>
        <end position="293"/>
    </location>
</feature>
<dbReference type="EMBL" id="KZ819602">
    <property type="protein sequence ID" value="PWN36651.1"/>
    <property type="molecule type" value="Genomic_DNA"/>
</dbReference>
<accession>A0A316VKR6</accession>
<sequence length="293" mass="33695">MSEPPQKKQKTDPENGIPEIRNIIEKRSDKVDFYIVYEKHGGKGEKIKYGVEKSRLIDSSLFQDMFDFCSNKDGKVMQIEEVELFDKFPPKVVCRALEIISGVVPSESWSIDFSADMIDFGHKYGSEIVSHFGLHKFCGAFGKEKNRNYALLKSRYGTAALVKYISVWRRLLESDISSTKETADIYFWCFERIWPFLCDRYRTTIHEASIGHFVRGKTHPHLTAEEISFAASFIEKYSQHFERLKDNSSKDLCDVLQALSEEQKENDKEQSDDNEGQADNEEVQPNSGVVDGE</sequence>
<evidence type="ECO:0000313" key="3">
    <source>
        <dbReference type="Proteomes" id="UP000245771"/>
    </source>
</evidence>
<dbReference type="Proteomes" id="UP000245771">
    <property type="component" value="Unassembled WGS sequence"/>
</dbReference>
<dbReference type="InParanoid" id="A0A316VKR6"/>
<organism evidence="2 3">
    <name type="scientific">Meira miltonrushii</name>
    <dbReference type="NCBI Taxonomy" id="1280837"/>
    <lineage>
        <taxon>Eukaryota</taxon>
        <taxon>Fungi</taxon>
        <taxon>Dikarya</taxon>
        <taxon>Basidiomycota</taxon>
        <taxon>Ustilaginomycotina</taxon>
        <taxon>Exobasidiomycetes</taxon>
        <taxon>Exobasidiales</taxon>
        <taxon>Brachybasidiaceae</taxon>
        <taxon>Meira</taxon>
    </lineage>
</organism>
<protein>
    <recommendedName>
        <fullName evidence="4">BTB domain-containing protein</fullName>
    </recommendedName>
</protein>
<dbReference type="RefSeq" id="XP_025356953.1">
    <property type="nucleotide sequence ID" value="XM_025500220.1"/>
</dbReference>
<feature type="compositionally biased region" description="Acidic residues" evidence="1">
    <location>
        <begin position="272"/>
        <end position="282"/>
    </location>
</feature>
<name>A0A316VKR6_9BASI</name>
<dbReference type="AlphaFoldDB" id="A0A316VKR6"/>
<proteinExistence type="predicted"/>
<dbReference type="GeneID" id="37022001"/>
<evidence type="ECO:0000313" key="2">
    <source>
        <dbReference type="EMBL" id="PWN36651.1"/>
    </source>
</evidence>